<comment type="caution">
    <text evidence="2">The sequence shown here is derived from an EMBL/GenBank/DDBJ whole genome shotgun (WGS) entry which is preliminary data.</text>
</comment>
<feature type="compositionally biased region" description="Basic and acidic residues" evidence="1">
    <location>
        <begin position="171"/>
        <end position="202"/>
    </location>
</feature>
<dbReference type="AlphaFoldDB" id="A0A8X6N6H6"/>
<accession>A0A8X6N6H6</accession>
<evidence type="ECO:0000313" key="2">
    <source>
        <dbReference type="EMBL" id="GFS96952.1"/>
    </source>
</evidence>
<organism evidence="2 3">
    <name type="scientific">Nephila pilipes</name>
    <name type="common">Giant wood spider</name>
    <name type="synonym">Nephila maculata</name>
    <dbReference type="NCBI Taxonomy" id="299642"/>
    <lineage>
        <taxon>Eukaryota</taxon>
        <taxon>Metazoa</taxon>
        <taxon>Ecdysozoa</taxon>
        <taxon>Arthropoda</taxon>
        <taxon>Chelicerata</taxon>
        <taxon>Arachnida</taxon>
        <taxon>Araneae</taxon>
        <taxon>Araneomorphae</taxon>
        <taxon>Entelegynae</taxon>
        <taxon>Araneoidea</taxon>
        <taxon>Nephilidae</taxon>
        <taxon>Nephila</taxon>
    </lineage>
</organism>
<feature type="compositionally biased region" description="Polar residues" evidence="1">
    <location>
        <begin position="127"/>
        <end position="138"/>
    </location>
</feature>
<dbReference type="OrthoDB" id="10255185at2759"/>
<feature type="non-terminal residue" evidence="2">
    <location>
        <position position="261"/>
    </location>
</feature>
<reference evidence="2" key="1">
    <citation type="submission" date="2020-08" db="EMBL/GenBank/DDBJ databases">
        <title>Multicomponent nature underlies the extraordinary mechanical properties of spider dragline silk.</title>
        <authorList>
            <person name="Kono N."/>
            <person name="Nakamura H."/>
            <person name="Mori M."/>
            <person name="Yoshida Y."/>
            <person name="Ohtoshi R."/>
            <person name="Malay A.D."/>
            <person name="Moran D.A.P."/>
            <person name="Tomita M."/>
            <person name="Numata K."/>
            <person name="Arakawa K."/>
        </authorList>
    </citation>
    <scope>NUCLEOTIDE SEQUENCE</scope>
</reference>
<feature type="region of interest" description="Disordered" evidence="1">
    <location>
        <begin position="47"/>
        <end position="234"/>
    </location>
</feature>
<keyword evidence="3" id="KW-1185">Reference proteome</keyword>
<protein>
    <submittedName>
        <fullName evidence="2">Zinc finger C2HC domain-containing protein 1C</fullName>
    </submittedName>
</protein>
<evidence type="ECO:0000313" key="3">
    <source>
        <dbReference type="Proteomes" id="UP000887013"/>
    </source>
</evidence>
<name>A0A8X6N6H6_NEPPI</name>
<feature type="compositionally biased region" description="Pro residues" evidence="1">
    <location>
        <begin position="55"/>
        <end position="66"/>
    </location>
</feature>
<evidence type="ECO:0000256" key="1">
    <source>
        <dbReference type="SAM" id="MobiDB-lite"/>
    </source>
</evidence>
<dbReference type="EMBL" id="BMAW01005996">
    <property type="protein sequence ID" value="GFS96952.1"/>
    <property type="molecule type" value="Genomic_DNA"/>
</dbReference>
<proteinExistence type="predicted"/>
<dbReference type="Proteomes" id="UP000887013">
    <property type="component" value="Unassembled WGS sequence"/>
</dbReference>
<sequence length="261" mass="29450">MPSKLEQMQLQFRQRLKEEQMIKIHTDNQQKALSKVSKYNGVHTSTVQTTITAPKPQPAIVPPQPHHSPIKKGSPGVDRSRPLPPISKEPRNASSSRSSPIGGAYENGSKILMSFNSRSRSVDQEQRYISSRTVQNGTRMPPKNGFSRPLNPEPKQMEDPEFQLLINPEPKQLDDPEPKLLMDPEPKLLMDPEPKQLVDPEPKQLITLEPKQPVNIESKPLCQPEKEPVKKVEAAPGKRLSLEAKNKLKQAELQRLRANTK</sequence>
<feature type="compositionally biased region" description="Basic and acidic residues" evidence="1">
    <location>
        <begin position="224"/>
        <end position="233"/>
    </location>
</feature>
<gene>
    <name evidence="2" type="primary">Zc2hc1c</name>
    <name evidence="2" type="ORF">NPIL_586701</name>
</gene>